<dbReference type="SMART" id="SM00271">
    <property type="entry name" value="DnaJ"/>
    <property type="match status" value="1"/>
</dbReference>
<reference evidence="3" key="1">
    <citation type="submission" date="2021-02" db="EMBL/GenBank/DDBJ databases">
        <authorList>
            <person name="Syme A R."/>
            <person name="Syme A R."/>
            <person name="Moolhuijzen P."/>
        </authorList>
    </citation>
    <scope>NUCLEOTIDE SEQUENCE</scope>
    <source>
        <strain evidence="3">W1-1</strain>
    </source>
</reference>
<protein>
    <submittedName>
        <fullName evidence="3">DnaJ</fullName>
    </submittedName>
</protein>
<evidence type="ECO:0000313" key="4">
    <source>
        <dbReference type="Proteomes" id="UP000472372"/>
    </source>
</evidence>
<name>A0A6S6WE50_9PLEO</name>
<dbReference type="AlphaFoldDB" id="A0A6S6WE50"/>
<dbReference type="PANTHER" id="PTHR24074">
    <property type="entry name" value="CO-CHAPERONE PROTEIN DJLA"/>
    <property type="match status" value="1"/>
</dbReference>
<dbReference type="PRINTS" id="PR00625">
    <property type="entry name" value="JDOMAIN"/>
</dbReference>
<sequence length="328" mass="37402">MAPTAPTHDYYAVLEVRPDVLYDEIRTSYRRLARLHHPDKNVGRGSEDATLRTQIINLAWEVLGDTGKRTEYDRSRPRSAAERNNMAKDTHAATPKATSTDPPTPGYRPPPPPPNTAAEEQARAEALSKAKRQEWLDYEKQQEQKIREYRNIVKLLETEILALTSKIDENKAKLAESSPQKLPDLNMDTINASNAIRIKQAYLDKETARLKRLGNELEYRQACEEARLALEQHFAKHAWASQTRAARATAEHEMQERARRQQSERFQKWQAQEQERKRKRKQEETAGSGVGEQQDTAQEPERKTRARPKSTQAAAFAAFLPGVSGRGL</sequence>
<feature type="compositionally biased region" description="Pro residues" evidence="2">
    <location>
        <begin position="102"/>
        <end position="115"/>
    </location>
</feature>
<evidence type="ECO:0000313" key="3">
    <source>
        <dbReference type="EMBL" id="CAE7210695.1"/>
    </source>
</evidence>
<dbReference type="Proteomes" id="UP000472372">
    <property type="component" value="Chromosome 10"/>
</dbReference>
<dbReference type="PROSITE" id="PS50076">
    <property type="entry name" value="DNAJ_2"/>
    <property type="match status" value="1"/>
</dbReference>
<evidence type="ECO:0000256" key="2">
    <source>
        <dbReference type="SAM" id="MobiDB-lite"/>
    </source>
</evidence>
<dbReference type="Pfam" id="PF00226">
    <property type="entry name" value="DnaJ"/>
    <property type="match status" value="1"/>
</dbReference>
<keyword evidence="1" id="KW-0175">Coiled coil</keyword>
<evidence type="ECO:0000256" key="1">
    <source>
        <dbReference type="SAM" id="Coils"/>
    </source>
</evidence>
<feature type="coiled-coil region" evidence="1">
    <location>
        <begin position="139"/>
        <end position="173"/>
    </location>
</feature>
<accession>A0A6S6WE50</accession>
<dbReference type="Gene3D" id="1.10.287.110">
    <property type="entry name" value="DnaJ domain"/>
    <property type="match status" value="1"/>
</dbReference>
<organism evidence="3 4">
    <name type="scientific">Pyrenophora teres f. teres</name>
    <dbReference type="NCBI Taxonomy" id="97479"/>
    <lineage>
        <taxon>Eukaryota</taxon>
        <taxon>Fungi</taxon>
        <taxon>Dikarya</taxon>
        <taxon>Ascomycota</taxon>
        <taxon>Pezizomycotina</taxon>
        <taxon>Dothideomycetes</taxon>
        <taxon>Pleosporomycetidae</taxon>
        <taxon>Pleosporales</taxon>
        <taxon>Pleosporineae</taxon>
        <taxon>Pleosporaceae</taxon>
        <taxon>Pyrenophora</taxon>
    </lineage>
</organism>
<proteinExistence type="predicted"/>
<dbReference type="InterPro" id="IPR036869">
    <property type="entry name" value="J_dom_sf"/>
</dbReference>
<dbReference type="InterPro" id="IPR050817">
    <property type="entry name" value="DjlA_DnaK_co-chaperone"/>
</dbReference>
<feature type="region of interest" description="Disordered" evidence="2">
    <location>
        <begin position="69"/>
        <end position="117"/>
    </location>
</feature>
<gene>
    <name evidence="3" type="ORF">PTTW11_10073</name>
</gene>
<dbReference type="CDD" id="cd06257">
    <property type="entry name" value="DnaJ"/>
    <property type="match status" value="1"/>
</dbReference>
<dbReference type="InterPro" id="IPR001623">
    <property type="entry name" value="DnaJ_domain"/>
</dbReference>
<dbReference type="SUPFAM" id="SSF46565">
    <property type="entry name" value="Chaperone J-domain"/>
    <property type="match status" value="1"/>
</dbReference>
<dbReference type="EMBL" id="HG992986">
    <property type="protein sequence ID" value="CAE7210695.1"/>
    <property type="molecule type" value="Genomic_DNA"/>
</dbReference>
<feature type="compositionally biased region" description="Basic and acidic residues" evidence="2">
    <location>
        <begin position="249"/>
        <end position="284"/>
    </location>
</feature>
<feature type="compositionally biased region" description="Basic and acidic residues" evidence="2">
    <location>
        <begin position="69"/>
        <end position="91"/>
    </location>
</feature>
<feature type="region of interest" description="Disordered" evidence="2">
    <location>
        <begin position="245"/>
        <end position="328"/>
    </location>
</feature>